<dbReference type="GO" id="GO:0016887">
    <property type="term" value="F:ATP hydrolysis activity"/>
    <property type="evidence" value="ECO:0007669"/>
    <property type="project" value="InterPro"/>
</dbReference>
<dbReference type="InterPro" id="IPR050683">
    <property type="entry name" value="Bact_Polysacc_Export_ATP-bd"/>
</dbReference>
<keyword evidence="3" id="KW-0547">Nucleotide-binding</keyword>
<keyword evidence="2" id="KW-0813">Transport</keyword>
<evidence type="ECO:0000259" key="6">
    <source>
        <dbReference type="PROSITE" id="PS50893"/>
    </source>
</evidence>
<dbReference type="PROSITE" id="PS50893">
    <property type="entry name" value="ABC_TRANSPORTER_2"/>
    <property type="match status" value="1"/>
</dbReference>
<comment type="similarity">
    <text evidence="1">Belongs to the ABC transporter superfamily.</text>
</comment>
<dbReference type="RefSeq" id="WP_046826656.1">
    <property type="nucleotide sequence ID" value="NZ_LBIA02000001.1"/>
</dbReference>
<proteinExistence type="inferred from homology"/>
<keyword evidence="4 7" id="KW-0067">ATP-binding</keyword>
<evidence type="ECO:0000256" key="3">
    <source>
        <dbReference type="ARBA" id="ARBA00022741"/>
    </source>
</evidence>
<dbReference type="AlphaFoldDB" id="A0A4U6BSE6"/>
<evidence type="ECO:0000256" key="2">
    <source>
        <dbReference type="ARBA" id="ARBA00022448"/>
    </source>
</evidence>
<keyword evidence="8" id="KW-1185">Reference proteome</keyword>
<dbReference type="GO" id="GO:0140359">
    <property type="term" value="F:ABC-type transporter activity"/>
    <property type="evidence" value="ECO:0007669"/>
    <property type="project" value="InterPro"/>
</dbReference>
<dbReference type="InterPro" id="IPR003593">
    <property type="entry name" value="AAA+_ATPase"/>
</dbReference>
<name>A0A4U6BSE6_9BRAD</name>
<evidence type="ECO:0000256" key="5">
    <source>
        <dbReference type="ARBA" id="ARBA00024722"/>
    </source>
</evidence>
<dbReference type="InterPro" id="IPR003439">
    <property type="entry name" value="ABC_transporter-like_ATP-bd"/>
</dbReference>
<dbReference type="InterPro" id="IPR027417">
    <property type="entry name" value="P-loop_NTPase"/>
</dbReference>
<protein>
    <submittedName>
        <fullName evidence="7">ABC transporter ATP-binding protein</fullName>
    </submittedName>
</protein>
<dbReference type="GO" id="GO:0016020">
    <property type="term" value="C:membrane"/>
    <property type="evidence" value="ECO:0007669"/>
    <property type="project" value="InterPro"/>
</dbReference>
<dbReference type="PANTHER" id="PTHR46743">
    <property type="entry name" value="TEICHOIC ACIDS EXPORT ATP-BINDING PROTEIN TAGH"/>
    <property type="match status" value="1"/>
</dbReference>
<evidence type="ECO:0000313" key="8">
    <source>
        <dbReference type="Proteomes" id="UP000034832"/>
    </source>
</evidence>
<feature type="domain" description="ABC transporter" evidence="6">
    <location>
        <begin position="30"/>
        <end position="235"/>
    </location>
</feature>
<dbReference type="InterPro" id="IPR015860">
    <property type="entry name" value="ABC_transpr_TagH-like"/>
</dbReference>
<dbReference type="OrthoDB" id="9778870at2"/>
<accession>A0A4U6BSE6</accession>
<evidence type="ECO:0000256" key="1">
    <source>
        <dbReference type="ARBA" id="ARBA00005417"/>
    </source>
</evidence>
<dbReference type="SUPFAM" id="SSF52540">
    <property type="entry name" value="P-loop containing nucleoside triphosphate hydrolases"/>
    <property type="match status" value="1"/>
</dbReference>
<dbReference type="PANTHER" id="PTHR46743:SF2">
    <property type="entry name" value="TEICHOIC ACIDS EXPORT ATP-BINDING PROTEIN TAGH"/>
    <property type="match status" value="1"/>
</dbReference>
<reference evidence="7" key="1">
    <citation type="submission" date="2019-04" db="EMBL/GenBank/DDBJ databases">
        <title>Whole genome sequencing of cave bacteria.</title>
        <authorList>
            <person name="Gan H.M."/>
            <person name="Barton H."/>
            <person name="Savka M.A."/>
        </authorList>
    </citation>
    <scope>NUCLEOTIDE SEQUENCE [LARGE SCALE GENOMIC DNA]</scope>
    <source>
        <strain evidence="7">LC387</strain>
    </source>
</reference>
<evidence type="ECO:0000313" key="7">
    <source>
        <dbReference type="EMBL" id="TKT72901.1"/>
    </source>
</evidence>
<dbReference type="EMBL" id="LBIA02000001">
    <property type="protein sequence ID" value="TKT72901.1"/>
    <property type="molecule type" value="Genomic_DNA"/>
</dbReference>
<comment type="function">
    <text evidence="5">Involved in beta-(1--&gt;2)glucan export. Transmembrane domains (TMD) form a pore in the inner membrane and the ATP-binding domain (NBD) is responsible for energy generation.</text>
</comment>
<sequence>MPLIEARNVTIDFPIYGANNRSVKTSIVNIATGGVLARDASERVFVRALDDVSFEFHEGDRIGLIGHNGSGKSTLLRVLAGIYEPVSGYLAVKGRVTSMLSITVGIDMEATGMENIFMRGRVMGVPARKMKTMLDDIVEFSGIGDYLHLPIRTYSTGMVMRLAFAVATSVEADIVLMDEWLSVGDAAFVEKARARLDKLVQGARIVVLASHDIALIKNQCSQILKLEHGRLTPFVA</sequence>
<dbReference type="GO" id="GO:0005524">
    <property type="term" value="F:ATP binding"/>
    <property type="evidence" value="ECO:0007669"/>
    <property type="project" value="UniProtKB-KW"/>
</dbReference>
<dbReference type="CDD" id="cd03220">
    <property type="entry name" value="ABC_KpsT_Wzt"/>
    <property type="match status" value="1"/>
</dbReference>
<dbReference type="STRING" id="211460.YH63_02490"/>
<organism evidence="7 8">
    <name type="scientific">Afipia massiliensis</name>
    <dbReference type="NCBI Taxonomy" id="211460"/>
    <lineage>
        <taxon>Bacteria</taxon>
        <taxon>Pseudomonadati</taxon>
        <taxon>Pseudomonadota</taxon>
        <taxon>Alphaproteobacteria</taxon>
        <taxon>Hyphomicrobiales</taxon>
        <taxon>Nitrobacteraceae</taxon>
        <taxon>Afipia</taxon>
    </lineage>
</organism>
<dbReference type="Gene3D" id="3.40.50.300">
    <property type="entry name" value="P-loop containing nucleotide triphosphate hydrolases"/>
    <property type="match status" value="1"/>
</dbReference>
<dbReference type="Proteomes" id="UP000034832">
    <property type="component" value="Unassembled WGS sequence"/>
</dbReference>
<comment type="caution">
    <text evidence="7">The sequence shown here is derived from an EMBL/GenBank/DDBJ whole genome shotgun (WGS) entry which is preliminary data.</text>
</comment>
<dbReference type="SMART" id="SM00382">
    <property type="entry name" value="AAA"/>
    <property type="match status" value="1"/>
</dbReference>
<dbReference type="Pfam" id="PF00005">
    <property type="entry name" value="ABC_tran"/>
    <property type="match status" value="1"/>
</dbReference>
<evidence type="ECO:0000256" key="4">
    <source>
        <dbReference type="ARBA" id="ARBA00022840"/>
    </source>
</evidence>
<gene>
    <name evidence="7" type="ORF">YH63_016530</name>
</gene>